<feature type="transmembrane region" description="Helical" evidence="1">
    <location>
        <begin position="139"/>
        <end position="161"/>
    </location>
</feature>
<evidence type="ECO:0000313" key="3">
    <source>
        <dbReference type="Proteomes" id="UP000282106"/>
    </source>
</evidence>
<dbReference type="Proteomes" id="UP000282106">
    <property type="component" value="Unassembled WGS sequence"/>
</dbReference>
<keyword evidence="1" id="KW-1133">Transmembrane helix</keyword>
<dbReference type="InterPro" id="IPR022584">
    <property type="entry name" value="DUF2937"/>
</dbReference>
<organism evidence="2 3">
    <name type="scientific">Stagnimonas aquatica</name>
    <dbReference type="NCBI Taxonomy" id="2689987"/>
    <lineage>
        <taxon>Bacteria</taxon>
        <taxon>Pseudomonadati</taxon>
        <taxon>Pseudomonadota</taxon>
        <taxon>Gammaproteobacteria</taxon>
        <taxon>Nevskiales</taxon>
        <taxon>Nevskiaceae</taxon>
        <taxon>Stagnimonas</taxon>
    </lineage>
</organism>
<dbReference type="Pfam" id="PF11157">
    <property type="entry name" value="DUF2937"/>
    <property type="match status" value="1"/>
</dbReference>
<keyword evidence="1" id="KW-0812">Transmembrane</keyword>
<name>A0A3N0VEA8_9GAMM</name>
<dbReference type="EMBL" id="RJVO01000003">
    <property type="protein sequence ID" value="ROH91005.1"/>
    <property type="molecule type" value="Genomic_DNA"/>
</dbReference>
<evidence type="ECO:0000256" key="1">
    <source>
        <dbReference type="SAM" id="Phobius"/>
    </source>
</evidence>
<dbReference type="AlphaFoldDB" id="A0A3N0VEA8"/>
<sequence length="171" mass="19199">MHSLAQLLAGLLDRILAVVLAITAAQAPIYYAQYLQVLSGVRLEAEARYLELQREAQQLHMSVEAFVTRHEANADPAFQASGRIHRSTLSRYRQYDAAWQALSSASADQKPARLWRHFDPRIHAAVRFTPGLPLNREGLVWAGIGLLLAWLLASLGRWLLLPSPRSRNALR</sequence>
<dbReference type="RefSeq" id="WP_123211460.1">
    <property type="nucleotide sequence ID" value="NZ_RJVO01000003.1"/>
</dbReference>
<keyword evidence="3" id="KW-1185">Reference proteome</keyword>
<accession>A0A3N0VEA8</accession>
<dbReference type="InParanoid" id="A0A3N0VEA8"/>
<protein>
    <submittedName>
        <fullName evidence="2">DUF2937 family protein</fullName>
    </submittedName>
</protein>
<proteinExistence type="predicted"/>
<gene>
    <name evidence="2" type="ORF">ED208_08515</name>
</gene>
<comment type="caution">
    <text evidence="2">The sequence shown here is derived from an EMBL/GenBank/DDBJ whole genome shotgun (WGS) entry which is preliminary data.</text>
</comment>
<reference evidence="2 3" key="1">
    <citation type="submission" date="2018-10" db="EMBL/GenBank/DDBJ databases">
        <authorList>
            <person name="Chen W.-M."/>
        </authorList>
    </citation>
    <scope>NUCLEOTIDE SEQUENCE [LARGE SCALE GENOMIC DNA]</scope>
    <source>
        <strain evidence="2 3">THS-13</strain>
    </source>
</reference>
<evidence type="ECO:0000313" key="2">
    <source>
        <dbReference type="EMBL" id="ROH91005.1"/>
    </source>
</evidence>
<keyword evidence="1" id="KW-0472">Membrane</keyword>